<sequence length="214" mass="22835">MPNARIAELVVGGTTEPWHRLGLEFVDNSALIGTVRLRVVPFLNPGIQSVGIAGLDDHDHSEGACDHDHGPRPSMVHGAPIHHCEPTDLVVSNTLDARVIDHVVLMTPDLEHTCEAVTAVTGAPLKRIREAPPVRQGFFRLGEVILEVVQSPQVQHPAAKWWGLVITVGNLDTVCASLGPEVMGPPKAAVQPGRFIATVRDELGLGVPVALMSA</sequence>
<dbReference type="SUPFAM" id="SSF54593">
    <property type="entry name" value="Glyoxalase/Bleomycin resistance protein/Dihydroxybiphenyl dioxygenase"/>
    <property type="match status" value="1"/>
</dbReference>
<evidence type="ECO:0000313" key="4">
    <source>
        <dbReference type="EMBL" id="CAB5060412.1"/>
    </source>
</evidence>
<gene>
    <name evidence="2" type="ORF">UFOPK2602_02404</name>
    <name evidence="3" type="ORF">UFOPK2806_00825</name>
    <name evidence="4" type="ORF">UFOPK4306_00961</name>
</gene>
<dbReference type="EMBL" id="CAFBQP010000030">
    <property type="protein sequence ID" value="CAB5060412.1"/>
    <property type="molecule type" value="Genomic_DNA"/>
</dbReference>
<accession>A0A6J6TL20</accession>
<evidence type="ECO:0000259" key="1">
    <source>
        <dbReference type="Pfam" id="PF00903"/>
    </source>
</evidence>
<dbReference type="AlphaFoldDB" id="A0A6J6TL20"/>
<proteinExistence type="predicted"/>
<protein>
    <submittedName>
        <fullName evidence="3">Unannotated protein</fullName>
    </submittedName>
</protein>
<name>A0A6J6TL20_9ZZZZ</name>
<organism evidence="3">
    <name type="scientific">freshwater metagenome</name>
    <dbReference type="NCBI Taxonomy" id="449393"/>
    <lineage>
        <taxon>unclassified sequences</taxon>
        <taxon>metagenomes</taxon>
        <taxon>ecological metagenomes</taxon>
    </lineage>
</organism>
<dbReference type="EMBL" id="CAEZYY010000008">
    <property type="protein sequence ID" value="CAB4747876.1"/>
    <property type="molecule type" value="Genomic_DNA"/>
</dbReference>
<reference evidence="3" key="1">
    <citation type="submission" date="2020-05" db="EMBL/GenBank/DDBJ databases">
        <authorList>
            <person name="Chiriac C."/>
            <person name="Salcher M."/>
            <person name="Ghai R."/>
            <person name="Kavagutti S V."/>
        </authorList>
    </citation>
    <scope>NUCLEOTIDE SEQUENCE</scope>
</reference>
<evidence type="ECO:0000313" key="2">
    <source>
        <dbReference type="EMBL" id="CAB4732200.1"/>
    </source>
</evidence>
<dbReference type="InterPro" id="IPR004360">
    <property type="entry name" value="Glyas_Fos-R_dOase_dom"/>
</dbReference>
<dbReference type="Gene3D" id="3.10.180.10">
    <property type="entry name" value="2,3-Dihydroxybiphenyl 1,2-Dioxygenase, domain 1"/>
    <property type="match status" value="1"/>
</dbReference>
<evidence type="ECO:0000313" key="3">
    <source>
        <dbReference type="EMBL" id="CAB4747876.1"/>
    </source>
</evidence>
<dbReference type="EMBL" id="CAEZXX010000256">
    <property type="protein sequence ID" value="CAB4732200.1"/>
    <property type="molecule type" value="Genomic_DNA"/>
</dbReference>
<dbReference type="InterPro" id="IPR029068">
    <property type="entry name" value="Glyas_Bleomycin-R_OHBP_Dase"/>
</dbReference>
<dbReference type="Pfam" id="PF00903">
    <property type="entry name" value="Glyoxalase"/>
    <property type="match status" value="1"/>
</dbReference>
<feature type="domain" description="Glyoxalase/fosfomycin resistance/dioxygenase" evidence="1">
    <location>
        <begin position="100"/>
        <end position="195"/>
    </location>
</feature>